<keyword evidence="3 9" id="KW-0336">GPI-anchor</keyword>
<keyword evidence="7" id="KW-0325">Glycoprotein</keyword>
<dbReference type="Proteomes" id="UP001590950">
    <property type="component" value="Unassembled WGS sequence"/>
</dbReference>
<dbReference type="EC" id="2.4.1.-" evidence="9"/>
<evidence type="ECO:0000256" key="4">
    <source>
        <dbReference type="ARBA" id="ARBA00022729"/>
    </source>
</evidence>
<keyword evidence="13" id="KW-1185">Reference proteome</keyword>
<evidence type="ECO:0000256" key="2">
    <source>
        <dbReference type="ARBA" id="ARBA00007528"/>
    </source>
</evidence>
<comment type="similarity">
    <text evidence="2 9">Belongs to the glycosyl hydrolase 72 family.</text>
</comment>
<dbReference type="Pfam" id="PF07983">
    <property type="entry name" value="X8"/>
    <property type="match status" value="1"/>
</dbReference>
<dbReference type="InterPro" id="IPR012946">
    <property type="entry name" value="X8"/>
</dbReference>
<dbReference type="Gene3D" id="1.20.58.1040">
    <property type="match status" value="1"/>
</dbReference>
<evidence type="ECO:0000313" key="12">
    <source>
        <dbReference type="EMBL" id="KAL2045519.1"/>
    </source>
</evidence>
<organism evidence="12 13">
    <name type="scientific">Stereocaulon virgatum</name>
    <dbReference type="NCBI Taxonomy" id="373712"/>
    <lineage>
        <taxon>Eukaryota</taxon>
        <taxon>Fungi</taxon>
        <taxon>Dikarya</taxon>
        <taxon>Ascomycota</taxon>
        <taxon>Pezizomycotina</taxon>
        <taxon>Lecanoromycetes</taxon>
        <taxon>OSLEUM clade</taxon>
        <taxon>Lecanoromycetidae</taxon>
        <taxon>Lecanorales</taxon>
        <taxon>Lecanorineae</taxon>
        <taxon>Stereocaulaceae</taxon>
        <taxon>Stereocaulon</taxon>
    </lineage>
</organism>
<dbReference type="SUPFAM" id="SSF51445">
    <property type="entry name" value="(Trans)glycosidases"/>
    <property type="match status" value="1"/>
</dbReference>
<feature type="domain" description="X8" evidence="11">
    <location>
        <begin position="381"/>
        <end position="473"/>
    </location>
</feature>
<evidence type="ECO:0000256" key="10">
    <source>
        <dbReference type="SAM" id="MobiDB-lite"/>
    </source>
</evidence>
<feature type="chain" id="PRO_5044968675" description="1,3-beta-glucanosyltransferase" evidence="9">
    <location>
        <begin position="24"/>
        <end position="550"/>
    </location>
</feature>
<dbReference type="PANTHER" id="PTHR31468:SF2">
    <property type="entry name" value="1,3-BETA-GLUCANOSYLTRANSFERASE GAS1"/>
    <property type="match status" value="1"/>
</dbReference>
<keyword evidence="9" id="KW-0808">Transferase</keyword>
<name>A0ABR4AJ53_9LECA</name>
<keyword evidence="6" id="KW-1015">Disulfide bond</keyword>
<keyword evidence="8 9" id="KW-0449">Lipoprotein</keyword>
<protein>
    <recommendedName>
        <fullName evidence="9">1,3-beta-glucanosyltransferase</fullName>
        <ecNumber evidence="9">2.4.1.-</ecNumber>
    </recommendedName>
</protein>
<accession>A0ABR4AJ53</accession>
<comment type="caution">
    <text evidence="12">The sequence shown here is derived from an EMBL/GenBank/DDBJ whole genome shotgun (WGS) entry which is preliminary data.</text>
</comment>
<evidence type="ECO:0000256" key="6">
    <source>
        <dbReference type="ARBA" id="ARBA00023157"/>
    </source>
</evidence>
<comment type="subcellular location">
    <subcellularLocation>
        <location evidence="1 9">Cell membrane</location>
        <topology evidence="1 9">Lipid-anchor</topology>
        <topology evidence="1 9">GPI-anchor</topology>
    </subcellularLocation>
</comment>
<evidence type="ECO:0000256" key="3">
    <source>
        <dbReference type="ARBA" id="ARBA00022622"/>
    </source>
</evidence>
<evidence type="ECO:0000256" key="8">
    <source>
        <dbReference type="ARBA" id="ARBA00023288"/>
    </source>
</evidence>
<dbReference type="Gene3D" id="3.20.20.80">
    <property type="entry name" value="Glycosidases"/>
    <property type="match status" value="1"/>
</dbReference>
<dbReference type="PANTHER" id="PTHR31468">
    <property type="entry name" value="1,3-BETA-GLUCANOSYLTRANSFERASE GAS1"/>
    <property type="match status" value="1"/>
</dbReference>
<evidence type="ECO:0000256" key="9">
    <source>
        <dbReference type="RuleBase" id="RU361209"/>
    </source>
</evidence>
<evidence type="ECO:0000313" key="13">
    <source>
        <dbReference type="Proteomes" id="UP001590950"/>
    </source>
</evidence>
<sequence length="550" mass="58084">MKGFGAVATTIAAASWFVASAVAQLDPIVIKGSKFFYKTNGTEFFIKGIAYQQDFTGNGSTTANANGAYTDPLADPASCARDVPLMQQLQTNTIRVYAVDPAKDHSECMSLLTKAGIYVVLDLGNPTVSINRDQPAWTEELYIRYASVIDAFSNYTNTLGFFAGNEVSNAANNTAASAFVKAAVRDMKAYIVTKKYRPMGVGYATDDDDLRTELADYFDCGPPANSIDFWGYNIYSWCGTSSYSESKYEARTQEFSTYNVPAFFAEYGCNKVEPRPFDEVLALFGTNMTKVWSGGIVYMYFQETNNYGLVSIGSDNKATTNKDFDNLSTQIAKVNPTGPNSASYTPTNSARACPTTSTWQAATALPPTPNEAICSCMMSSLKCVAKPNLSDTDLSKGFGFVCSSSVGGTNNCEGINGNGTTGVYGAYSMCNATQKLSWAYNQYYLAQNQNNKACDFSGNAQTQSAGAASSCASITSQAGAQGTGTISNAPPPTGLSGAGNGNSGSGSGGSSSTSKGAAHVLTVPAFDFGILRLAAYVTSAMLVGAGMVLL</sequence>
<dbReference type="Pfam" id="PF03198">
    <property type="entry name" value="Glyco_hydro_72"/>
    <property type="match status" value="1"/>
</dbReference>
<comment type="function">
    <text evidence="9">Splits internally a 1,3-beta-glucan molecule and transfers the newly generated reducing end (the donor) to the non-reducing end of another 1,3-beta-glucan molecule (the acceptor) forming a 1,3-beta linkage, resulting in the elongation of 1,3-beta-glucan chains in the cell wall.</text>
</comment>
<proteinExistence type="inferred from homology"/>
<gene>
    <name evidence="12" type="ORF">N7G274_001947</name>
</gene>
<dbReference type="InterPro" id="IPR017853">
    <property type="entry name" value="GH"/>
</dbReference>
<reference evidence="12 13" key="1">
    <citation type="submission" date="2024-09" db="EMBL/GenBank/DDBJ databases">
        <title>Rethinking Asexuality: The Enigmatic Case of Functional Sexual Genes in Lepraria (Stereocaulaceae).</title>
        <authorList>
            <person name="Doellman M."/>
            <person name="Sun Y."/>
            <person name="Barcenas-Pena A."/>
            <person name="Lumbsch H.T."/>
            <person name="Grewe F."/>
        </authorList>
    </citation>
    <scope>NUCLEOTIDE SEQUENCE [LARGE SCALE GENOMIC DNA]</scope>
    <source>
        <strain evidence="12 13">Mercado 3170</strain>
    </source>
</reference>
<dbReference type="SMART" id="SM00768">
    <property type="entry name" value="X8"/>
    <property type="match status" value="1"/>
</dbReference>
<feature type="signal peptide" evidence="9">
    <location>
        <begin position="1"/>
        <end position="23"/>
    </location>
</feature>
<keyword evidence="5 9" id="KW-0472">Membrane</keyword>
<feature type="compositionally biased region" description="Gly residues" evidence="10">
    <location>
        <begin position="496"/>
        <end position="509"/>
    </location>
</feature>
<dbReference type="InterPro" id="IPR004886">
    <property type="entry name" value="Glucanosyltransferase"/>
</dbReference>
<evidence type="ECO:0000256" key="5">
    <source>
        <dbReference type="ARBA" id="ARBA00023136"/>
    </source>
</evidence>
<dbReference type="EMBL" id="JBEFKJ010000006">
    <property type="protein sequence ID" value="KAL2045519.1"/>
    <property type="molecule type" value="Genomic_DNA"/>
</dbReference>
<evidence type="ECO:0000256" key="1">
    <source>
        <dbReference type="ARBA" id="ARBA00004609"/>
    </source>
</evidence>
<evidence type="ECO:0000256" key="7">
    <source>
        <dbReference type="ARBA" id="ARBA00023180"/>
    </source>
</evidence>
<keyword evidence="4 9" id="KW-0732">Signal</keyword>
<feature type="region of interest" description="Disordered" evidence="10">
    <location>
        <begin position="482"/>
        <end position="511"/>
    </location>
</feature>
<evidence type="ECO:0000259" key="11">
    <source>
        <dbReference type="SMART" id="SM00768"/>
    </source>
</evidence>